<accession>H8GPM9</accession>
<dbReference type="GO" id="GO:0009236">
    <property type="term" value="P:cobalamin biosynthetic process"/>
    <property type="evidence" value="ECO:0007669"/>
    <property type="project" value="InterPro"/>
</dbReference>
<evidence type="ECO:0000313" key="4">
    <source>
        <dbReference type="Proteomes" id="UP000005090"/>
    </source>
</evidence>
<dbReference type="AlphaFoldDB" id="H8GPM9"/>
<dbReference type="Proteomes" id="UP000005090">
    <property type="component" value="Chromosome"/>
</dbReference>
<feature type="region of interest" description="Disordered" evidence="1">
    <location>
        <begin position="209"/>
        <end position="276"/>
    </location>
</feature>
<dbReference type="PANTHER" id="PTHR41248:SF1">
    <property type="entry name" value="NORD PROTEIN"/>
    <property type="match status" value="1"/>
</dbReference>
<feature type="compositionally biased region" description="Low complexity" evidence="1">
    <location>
        <begin position="213"/>
        <end position="224"/>
    </location>
</feature>
<reference evidence="3 4" key="1">
    <citation type="journal article" date="2013" name="Genome Announc.">
        <title>Genome Sequence of the Obligate Gammaproteobacterial Methanotroph Methylomicrobium album Strain BG8.</title>
        <authorList>
            <person name="Kits K.D."/>
            <person name="Kalyuzhnaya M.G."/>
            <person name="Klotz M.G."/>
            <person name="Jetten M.S."/>
            <person name="Op den Camp H.J."/>
            <person name="Vuilleumier S."/>
            <person name="Bringel F."/>
            <person name="Dispirito A.A."/>
            <person name="Murrell J.C."/>
            <person name="Bruce D."/>
            <person name="Cheng J.F."/>
            <person name="Copeland A."/>
            <person name="Goodwin L."/>
            <person name="Hauser L."/>
            <person name="Lajus A."/>
            <person name="Land M.L."/>
            <person name="Lapidus A."/>
            <person name="Lucas S."/>
            <person name="Medigue C."/>
            <person name="Pitluck S."/>
            <person name="Woyke T."/>
            <person name="Zeytun A."/>
            <person name="Stein L.Y."/>
        </authorList>
    </citation>
    <scope>NUCLEOTIDE SEQUENCE [LARGE SCALE GENOMIC DNA]</scope>
    <source>
        <strain evidence="3 4">BG8</strain>
    </source>
</reference>
<dbReference type="PANTHER" id="PTHR41248">
    <property type="entry name" value="NORD PROTEIN"/>
    <property type="match status" value="1"/>
</dbReference>
<sequence>MRNNTLHHAFPIVAAAIGNRFGIQVKVGGDQAYTDGKLIQLPAYNGNDPDYQDYAWGLLAHEAAHLRYSDFTLVYGQSVLRRRLCGAIEDVRIEYELAKVFPGTRLTLRTVIEKMIANGGFAAAHQDDHPANVLYGYVLKSLRARVLGQTALNPLVEISEQVLKSLFPAGALIRLKGLLSEVPDSLASETDCLHLADRILTLIEQECEKPAQEDTPQQQTQSTQEDSDIEASVSKGETEPDDDHYRSGTNTDDADSSAGSSGPDEVADNDDMAGMDLMPSQMADKELAGQEDGPDYPSLMATLQSASDADFDRDVFEVVKSALALDDRDAPETVMPVGLKPLGNAAAGLNLLNHVQSESVKIRAALQGWVQSQSLDRSHPVGRGRRVIGRRLPQLALGDPRVFARRVVKPAPNTAIHLLLDKSESMDEPVWGGKHQSVTNRLSIALEASMALALAFEGIAGVNLGMTAFPGMDDTSVFRLLEHGERVRANSAAFSLRAGGTTPMTEAVWFAAAALLRCREPRKVLLVMTDGQPNDILSTLEILQRCRNSGIETVGVGLGLDVSHLFPVAIMINELRELRTQLFELSKAVLLAAA</sequence>
<dbReference type="eggNOG" id="COG2304">
    <property type="taxonomic scope" value="Bacteria"/>
</dbReference>
<dbReference type="SMART" id="SM00327">
    <property type="entry name" value="VWA"/>
    <property type="match status" value="1"/>
</dbReference>
<dbReference type="STRING" id="686340.Metal_0648"/>
<keyword evidence="4" id="KW-1185">Reference proteome</keyword>
<dbReference type="Pfam" id="PF00092">
    <property type="entry name" value="VWA"/>
    <property type="match status" value="1"/>
</dbReference>
<dbReference type="Pfam" id="PF06213">
    <property type="entry name" value="CobT"/>
    <property type="match status" value="1"/>
</dbReference>
<dbReference type="SUPFAM" id="SSF53300">
    <property type="entry name" value="vWA-like"/>
    <property type="match status" value="1"/>
</dbReference>
<dbReference type="InterPro" id="IPR002035">
    <property type="entry name" value="VWF_A"/>
</dbReference>
<organism evidence="3 4">
    <name type="scientific">Methylomicrobium album BG8</name>
    <dbReference type="NCBI Taxonomy" id="686340"/>
    <lineage>
        <taxon>Bacteria</taxon>
        <taxon>Pseudomonadati</taxon>
        <taxon>Pseudomonadota</taxon>
        <taxon>Gammaproteobacteria</taxon>
        <taxon>Methylococcales</taxon>
        <taxon>Methylococcaceae</taxon>
        <taxon>Methylomicrobium</taxon>
    </lineage>
</organism>
<dbReference type="RefSeq" id="WP_005369561.1">
    <property type="nucleotide sequence ID" value="NZ_CM001475.1"/>
</dbReference>
<dbReference type="Gene3D" id="3.40.50.410">
    <property type="entry name" value="von Willebrand factor, type A domain"/>
    <property type="match status" value="1"/>
</dbReference>
<dbReference type="EMBL" id="CM001475">
    <property type="protein sequence ID" value="EIC28491.1"/>
    <property type="molecule type" value="Genomic_DNA"/>
</dbReference>
<dbReference type="InterPro" id="IPR051928">
    <property type="entry name" value="NorD/CobT"/>
</dbReference>
<dbReference type="PROSITE" id="PS50234">
    <property type="entry name" value="VWFA"/>
    <property type="match status" value="1"/>
</dbReference>
<name>H8GPM9_METAL</name>
<protein>
    <submittedName>
        <fullName evidence="3">Nitric oxide reductase activation protein</fullName>
    </submittedName>
</protein>
<gene>
    <name evidence="3" type="ORF">Metal_0648</name>
</gene>
<evidence type="ECO:0000313" key="3">
    <source>
        <dbReference type="EMBL" id="EIC28491.1"/>
    </source>
</evidence>
<dbReference type="HOGENOM" id="CLU_024864_0_0_6"/>
<feature type="domain" description="VWFA" evidence="2">
    <location>
        <begin position="415"/>
        <end position="578"/>
    </location>
</feature>
<evidence type="ECO:0000259" key="2">
    <source>
        <dbReference type="PROSITE" id="PS50234"/>
    </source>
</evidence>
<dbReference type="InterPro" id="IPR036465">
    <property type="entry name" value="vWFA_dom_sf"/>
</dbReference>
<proteinExistence type="predicted"/>
<evidence type="ECO:0000256" key="1">
    <source>
        <dbReference type="SAM" id="MobiDB-lite"/>
    </source>
</evidence>
<dbReference type="InterPro" id="IPR006538">
    <property type="entry name" value="CobT"/>
</dbReference>